<evidence type="ECO:0000256" key="8">
    <source>
        <dbReference type="ARBA" id="ARBA00037982"/>
    </source>
</evidence>
<dbReference type="PROSITE" id="PS00107">
    <property type="entry name" value="PROTEIN_KINASE_ATP"/>
    <property type="match status" value="1"/>
</dbReference>
<dbReference type="SMART" id="SM00220">
    <property type="entry name" value="S_TKc"/>
    <property type="match status" value="1"/>
</dbReference>
<organism evidence="13 14">
    <name type="scientific">Folsomia candida</name>
    <name type="common">Springtail</name>
    <dbReference type="NCBI Taxonomy" id="158441"/>
    <lineage>
        <taxon>Eukaryota</taxon>
        <taxon>Metazoa</taxon>
        <taxon>Ecdysozoa</taxon>
        <taxon>Arthropoda</taxon>
        <taxon>Hexapoda</taxon>
        <taxon>Collembola</taxon>
        <taxon>Entomobryomorpha</taxon>
        <taxon>Isotomoidea</taxon>
        <taxon>Isotomidae</taxon>
        <taxon>Proisotominae</taxon>
        <taxon>Folsomia</taxon>
    </lineage>
</organism>
<feature type="domain" description="Protein kinase" evidence="12">
    <location>
        <begin position="14"/>
        <end position="309"/>
    </location>
</feature>
<evidence type="ECO:0000313" key="13">
    <source>
        <dbReference type="EMBL" id="OXA39943.1"/>
    </source>
</evidence>
<keyword evidence="2" id="KW-0723">Serine/threonine-protein kinase</keyword>
<keyword evidence="5 13" id="KW-0418">Kinase</keyword>
<dbReference type="GO" id="GO:0017148">
    <property type="term" value="P:negative regulation of translation"/>
    <property type="evidence" value="ECO:0007669"/>
    <property type="project" value="UniProtKB-KW"/>
</dbReference>
<proteinExistence type="inferred from homology"/>
<comment type="catalytic activity">
    <reaction evidence="10">
        <text>L-seryl-[protein] + ATP = O-phospho-L-seryl-[protein] + ADP + H(+)</text>
        <dbReference type="Rhea" id="RHEA:17989"/>
        <dbReference type="Rhea" id="RHEA-COMP:9863"/>
        <dbReference type="Rhea" id="RHEA-COMP:11604"/>
        <dbReference type="ChEBI" id="CHEBI:15378"/>
        <dbReference type="ChEBI" id="CHEBI:29999"/>
        <dbReference type="ChEBI" id="CHEBI:30616"/>
        <dbReference type="ChEBI" id="CHEBI:83421"/>
        <dbReference type="ChEBI" id="CHEBI:456216"/>
        <dbReference type="EC" id="2.7.11.1"/>
    </reaction>
    <physiologicalReaction direction="left-to-right" evidence="10">
        <dbReference type="Rhea" id="RHEA:17990"/>
    </physiologicalReaction>
</comment>
<accession>A0A226D433</accession>
<dbReference type="EMBL" id="LNIX01000036">
    <property type="protein sequence ID" value="OXA39943.1"/>
    <property type="molecule type" value="Genomic_DNA"/>
</dbReference>
<evidence type="ECO:0000256" key="2">
    <source>
        <dbReference type="ARBA" id="ARBA00022527"/>
    </source>
</evidence>
<keyword evidence="4 11" id="KW-0547">Nucleotide-binding</keyword>
<dbReference type="Gene3D" id="3.30.200.20">
    <property type="entry name" value="Phosphorylase Kinase, domain 1"/>
    <property type="match status" value="1"/>
</dbReference>
<evidence type="ECO:0000256" key="3">
    <source>
        <dbReference type="ARBA" id="ARBA00022679"/>
    </source>
</evidence>
<keyword evidence="6 11" id="KW-0067">ATP-binding</keyword>
<dbReference type="GO" id="GO:0005737">
    <property type="term" value="C:cytoplasm"/>
    <property type="evidence" value="ECO:0007669"/>
    <property type="project" value="TreeGrafter"/>
</dbReference>
<dbReference type="GO" id="GO:0004694">
    <property type="term" value="F:eukaryotic translation initiation factor 2alpha kinase activity"/>
    <property type="evidence" value="ECO:0007669"/>
    <property type="project" value="TreeGrafter"/>
</dbReference>
<gene>
    <name evidence="13" type="ORF">Fcan01_25235</name>
</gene>
<dbReference type="PROSITE" id="PS50011">
    <property type="entry name" value="PROTEIN_KINASE_DOM"/>
    <property type="match status" value="1"/>
</dbReference>
<dbReference type="InterPro" id="IPR011009">
    <property type="entry name" value="Kinase-like_dom_sf"/>
</dbReference>
<dbReference type="SUPFAM" id="SSF56112">
    <property type="entry name" value="Protein kinase-like (PK-like)"/>
    <property type="match status" value="1"/>
</dbReference>
<sequence>MATTFKIENFLFESVDDGNLGKGSFGHVIKVRHKLDQQIYAMKKISITLLLANAMLDENNLQKLLDEVQLQSQINNENVVKYITSWMEGDNVKENKVVDFPKLLENSSNCVPTDFLYIVLELCDTDLRSWLKKNQTLEKRQNECDLNNALQQLTNGLKALHDLNIIHRDIKPENILIKNQTWKIGDLGLSRQINPTDIATSVLRGNLAYRAIELQSCELVVPSKSADVFSLGLIFVEILQPFTTDSAKYKAFFHITEDDKPNNAINKLLKDSFPIEGEVIKKMLVRDPNKRANIAQVLDCFKMQKNPQQIKVKSKPKDNTKIQPIKTKLPPNPYNRPIHYKIVPPVTTFSGRKGELHEISNGFRKQDQNLIRNIFVIQGLGGVGKTNLARKFAQLFSEQCGGDVIWIGAENSTALTNSFSNFFEKKLKLSWDSERKDESLKKFYEIFKEDTGRPPKPGQEQNKNSIILKLCEFPTLIIFDNAETFKSTKSFEIRDCLPHFHEFYGCSGTFKIPYFLITTRKKDLIAHSRILNLKPLRTVEAVEFVQKTLLETDPDEAKLLCEALQNFPLALQQAVAYIKEMEGFNYKIRDYVRDFEKKREIAKKLLQYEFTENSDDDYELTTYTVWNITLEKIKQLDQTSIDVLSILSYLPADNVTCEFLKDYLNFCGKFEDASALNSILLLPSKYSMYTLSKNTISVHRLVQKVTRLTLTETGQDEILLSNLMKFIRDSILEKGELEYYLELDDNFGISFSTHPCDNYFDHINSIWEYAMEKPNLLKEFYPFVFKLRKKLSRPPKTDEKHTLSNTLFKIQKTFANPEPETCAQAMKTFYSNMNVYTAFWHDENIRLWELLDMHWLSSFYPLSDITLKFKEDNLQFLTNQKKHDVALPLYKLEYESRCQTFGKESEQAFRILKGFAKAQGETDIDNGFQLYMEVIDQAKVKGDVILIKGCQEDLIHFIRSGVELNHEGRKSGGDKYFHVTREICREVYENDKKAMEIGSCEMQSGLHLIWFWEREENKLIRCENIVRVCQEMIGLYKKFGIAGFDFLENKAQEEVILLAQEHIKALFKSAAPIEESKKAKQIVNTLLQTYDYK</sequence>
<dbReference type="Gene3D" id="1.10.510.10">
    <property type="entry name" value="Transferase(Phosphotransferase) domain 1"/>
    <property type="match status" value="1"/>
</dbReference>
<dbReference type="SMART" id="SM00382">
    <property type="entry name" value="AAA"/>
    <property type="match status" value="1"/>
</dbReference>
<evidence type="ECO:0000256" key="7">
    <source>
        <dbReference type="ARBA" id="ARBA00023193"/>
    </source>
</evidence>
<dbReference type="PANTHER" id="PTHR11042">
    <property type="entry name" value="EUKARYOTIC TRANSLATION INITIATION FACTOR 2-ALPHA KINASE EIF2-ALPHA KINASE -RELATED"/>
    <property type="match status" value="1"/>
</dbReference>
<evidence type="ECO:0000256" key="6">
    <source>
        <dbReference type="ARBA" id="ARBA00022840"/>
    </source>
</evidence>
<evidence type="ECO:0000256" key="10">
    <source>
        <dbReference type="ARBA" id="ARBA00048977"/>
    </source>
</evidence>
<evidence type="ECO:0000313" key="14">
    <source>
        <dbReference type="Proteomes" id="UP000198287"/>
    </source>
</evidence>
<comment type="caution">
    <text evidence="13">The sequence shown here is derived from an EMBL/GenBank/DDBJ whole genome shotgun (WGS) entry which is preliminary data.</text>
</comment>
<reference evidence="13 14" key="1">
    <citation type="submission" date="2015-12" db="EMBL/GenBank/DDBJ databases">
        <title>The genome of Folsomia candida.</title>
        <authorList>
            <person name="Faddeeva A."/>
            <person name="Derks M.F."/>
            <person name="Anvar Y."/>
            <person name="Smit S."/>
            <person name="Van Straalen N."/>
            <person name="Roelofs D."/>
        </authorList>
    </citation>
    <scope>NUCLEOTIDE SEQUENCE [LARGE SCALE GENOMIC DNA]</scope>
    <source>
        <strain evidence="13 14">VU population</strain>
        <tissue evidence="13">Whole body</tissue>
    </source>
</reference>
<name>A0A226D433_FOLCA</name>
<evidence type="ECO:0000256" key="11">
    <source>
        <dbReference type="PROSITE-ProRule" id="PRU10141"/>
    </source>
</evidence>
<comment type="similarity">
    <text evidence="8">Belongs to the protein kinase superfamily. Ser/Thr protein kinase family. GCN2 subfamily.</text>
</comment>
<evidence type="ECO:0000256" key="5">
    <source>
        <dbReference type="ARBA" id="ARBA00022777"/>
    </source>
</evidence>
<dbReference type="Gene3D" id="3.40.50.300">
    <property type="entry name" value="P-loop containing nucleotide triphosphate hydrolases"/>
    <property type="match status" value="1"/>
</dbReference>
<dbReference type="InterPro" id="IPR050339">
    <property type="entry name" value="CC_SR_Kinase"/>
</dbReference>
<evidence type="ECO:0000256" key="9">
    <source>
        <dbReference type="ARBA" id="ARBA00048659"/>
    </source>
</evidence>
<dbReference type="InterPro" id="IPR003593">
    <property type="entry name" value="AAA+_ATPase"/>
</dbReference>
<keyword evidence="7" id="KW-0652">Protein synthesis inhibitor</keyword>
<dbReference type="STRING" id="158441.A0A226D433"/>
<dbReference type="EC" id="2.7.11.1" evidence="1"/>
<protein>
    <recommendedName>
        <fullName evidence="1">non-specific serine/threonine protein kinase</fullName>
        <ecNumber evidence="1">2.7.11.1</ecNumber>
    </recommendedName>
</protein>
<dbReference type="GO" id="GO:0005524">
    <property type="term" value="F:ATP binding"/>
    <property type="evidence" value="ECO:0007669"/>
    <property type="project" value="UniProtKB-UniRule"/>
</dbReference>
<dbReference type="InterPro" id="IPR027417">
    <property type="entry name" value="P-loop_NTPase"/>
</dbReference>
<dbReference type="GO" id="GO:0005634">
    <property type="term" value="C:nucleus"/>
    <property type="evidence" value="ECO:0007669"/>
    <property type="project" value="TreeGrafter"/>
</dbReference>
<evidence type="ECO:0000256" key="4">
    <source>
        <dbReference type="ARBA" id="ARBA00022741"/>
    </source>
</evidence>
<dbReference type="InterPro" id="IPR008271">
    <property type="entry name" value="Ser/Thr_kinase_AS"/>
</dbReference>
<dbReference type="OrthoDB" id="8123811at2759"/>
<dbReference type="InterPro" id="IPR000719">
    <property type="entry name" value="Prot_kinase_dom"/>
</dbReference>
<evidence type="ECO:0000256" key="1">
    <source>
        <dbReference type="ARBA" id="ARBA00012513"/>
    </source>
</evidence>
<dbReference type="Proteomes" id="UP000198287">
    <property type="component" value="Unassembled WGS sequence"/>
</dbReference>
<dbReference type="Pfam" id="PF00069">
    <property type="entry name" value="Pkinase"/>
    <property type="match status" value="1"/>
</dbReference>
<feature type="binding site" evidence="11">
    <location>
        <position position="43"/>
    </location>
    <ligand>
        <name>ATP</name>
        <dbReference type="ChEBI" id="CHEBI:30616"/>
    </ligand>
</feature>
<dbReference type="AlphaFoldDB" id="A0A226D433"/>
<comment type="catalytic activity">
    <reaction evidence="9">
        <text>L-threonyl-[protein] + ATP = O-phospho-L-threonyl-[protein] + ADP + H(+)</text>
        <dbReference type="Rhea" id="RHEA:46608"/>
        <dbReference type="Rhea" id="RHEA-COMP:11060"/>
        <dbReference type="Rhea" id="RHEA-COMP:11605"/>
        <dbReference type="ChEBI" id="CHEBI:15378"/>
        <dbReference type="ChEBI" id="CHEBI:30013"/>
        <dbReference type="ChEBI" id="CHEBI:30616"/>
        <dbReference type="ChEBI" id="CHEBI:61977"/>
        <dbReference type="ChEBI" id="CHEBI:456216"/>
        <dbReference type="EC" id="2.7.11.1"/>
    </reaction>
    <physiologicalReaction direction="left-to-right" evidence="9">
        <dbReference type="Rhea" id="RHEA:46609"/>
    </physiologicalReaction>
</comment>
<evidence type="ECO:0000259" key="12">
    <source>
        <dbReference type="PROSITE" id="PS50011"/>
    </source>
</evidence>
<dbReference type="PROSITE" id="PS00108">
    <property type="entry name" value="PROTEIN_KINASE_ST"/>
    <property type="match status" value="1"/>
</dbReference>
<keyword evidence="14" id="KW-1185">Reference proteome</keyword>
<dbReference type="PANTHER" id="PTHR11042:SF160">
    <property type="entry name" value="EUKARYOTIC TRANSLATION INITIATION FACTOR 2-ALPHA KINASE 1"/>
    <property type="match status" value="1"/>
</dbReference>
<keyword evidence="3" id="KW-0808">Transferase</keyword>
<dbReference type="SUPFAM" id="SSF52540">
    <property type="entry name" value="P-loop containing nucleoside triphosphate hydrolases"/>
    <property type="match status" value="1"/>
</dbReference>
<dbReference type="InterPro" id="IPR017441">
    <property type="entry name" value="Protein_kinase_ATP_BS"/>
</dbReference>